<dbReference type="AlphaFoldDB" id="A0A8H5EUI9"/>
<evidence type="ECO:0000256" key="5">
    <source>
        <dbReference type="ARBA" id="ARBA00023146"/>
    </source>
</evidence>
<keyword evidence="3" id="KW-0547">Nucleotide-binding</keyword>
<evidence type="ECO:0000259" key="11">
    <source>
        <dbReference type="PROSITE" id="PS50862"/>
    </source>
</evidence>
<feature type="binding site" evidence="9">
    <location>
        <begin position="400"/>
        <end position="403"/>
    </location>
    <ligand>
        <name>ATP</name>
        <dbReference type="ChEBI" id="CHEBI:30616"/>
    </ligand>
</feature>
<feature type="binding site" evidence="8">
    <location>
        <position position="313"/>
    </location>
    <ligand>
        <name>L-serine</name>
        <dbReference type="ChEBI" id="CHEBI:33384"/>
    </ligand>
</feature>
<keyword evidence="2" id="KW-0436">Ligase</keyword>
<keyword evidence="5" id="KW-0030">Aminoacyl-tRNA synthetase</keyword>
<accession>A0A8H5EUI9</accession>
<dbReference type="EC" id="6.1.1.11" evidence="1"/>
<dbReference type="InterPro" id="IPR015866">
    <property type="entry name" value="Ser-tRNA-synth_1_N"/>
</dbReference>
<keyword evidence="10" id="KW-0175">Coiled coil</keyword>
<feature type="binding site" evidence="8">
    <location>
        <position position="336"/>
    </location>
    <ligand>
        <name>L-serine</name>
        <dbReference type="ChEBI" id="CHEBI:33384"/>
    </ligand>
</feature>
<dbReference type="PROSITE" id="PS50862">
    <property type="entry name" value="AA_TRNA_LIGASE_II"/>
    <property type="match status" value="1"/>
</dbReference>
<dbReference type="GO" id="GO:0006434">
    <property type="term" value="P:seryl-tRNA aminoacylation"/>
    <property type="evidence" value="ECO:0007669"/>
    <property type="project" value="InterPro"/>
</dbReference>
<feature type="domain" description="Aminoacyl-transfer RNA synthetases class-II family profile" evidence="11">
    <location>
        <begin position="229"/>
        <end position="472"/>
    </location>
</feature>
<feature type="site" description="Important for serine binding" evidence="8">
    <location>
        <position position="442"/>
    </location>
</feature>
<dbReference type="EMBL" id="JAACJJ010000056">
    <property type="protein sequence ID" value="KAF5313030.1"/>
    <property type="molecule type" value="Genomic_DNA"/>
</dbReference>
<evidence type="ECO:0000313" key="13">
    <source>
        <dbReference type="Proteomes" id="UP000567179"/>
    </source>
</evidence>
<evidence type="ECO:0000256" key="8">
    <source>
        <dbReference type="PIRSR" id="PIRSR001529-1"/>
    </source>
</evidence>
<dbReference type="InterPro" id="IPR045864">
    <property type="entry name" value="aa-tRNA-synth_II/BPL/LPL"/>
</dbReference>
<evidence type="ECO:0000256" key="4">
    <source>
        <dbReference type="ARBA" id="ARBA00022840"/>
    </source>
</evidence>
<dbReference type="GO" id="GO:0004828">
    <property type="term" value="F:serine-tRNA ligase activity"/>
    <property type="evidence" value="ECO:0007669"/>
    <property type="project" value="UniProtKB-EC"/>
</dbReference>
<dbReference type="InterPro" id="IPR006195">
    <property type="entry name" value="aa-tRNA-synth_II"/>
</dbReference>
<reference evidence="12 13" key="1">
    <citation type="journal article" date="2020" name="ISME J.">
        <title>Uncovering the hidden diversity of litter-decomposition mechanisms in mushroom-forming fungi.</title>
        <authorList>
            <person name="Floudas D."/>
            <person name="Bentzer J."/>
            <person name="Ahren D."/>
            <person name="Johansson T."/>
            <person name="Persson P."/>
            <person name="Tunlid A."/>
        </authorList>
    </citation>
    <scope>NUCLEOTIDE SEQUENCE [LARGE SCALE GENOMIC DNA]</scope>
    <source>
        <strain evidence="12 13">CBS 101986</strain>
    </source>
</reference>
<sequence length="496" mass="54432">MLSGTRSSSNSITFLLNRAATSKRICRRGYSTKLPTSELPQPRLDYRAISENTTSKSLNALNRKARLPHDTAASVARSYTEWKRISAELNAKRNGRSAVGEKIRRSANDTEREAAMAEASALKAEVKHLEATLEAAEQECFLSALALPNDTHPNTPLGPESAAVTISTHGPHPLPADPKRDHVTICDHFDLLDLKSGSTVTGTSWYFLRNEAACLELALTNYALSIAVQYGFTPVTTPDVVRSDIAIRCGFQPRDNADPPVSHMYHITPANPSSPELILAGTSEIPLAGMFANKVFSSLSLPLKVVGVGHAFRSEAGARSADTRGLYRVHQFTKVELFAVTSEDASEGMMEEMLSVQRSILQGLSLPLRVLDMPTEELGASAYRKYDIEAWMPGRGSWGEVSSLSNCTDYQSRRLHIRYRPQGNASDSPPARLPFAHTLNGTAAAIPRLIVALIENGAVFDDKGEVVVLRLPRALRRFWIGDENRKIVQWDDEVVN</sequence>
<dbReference type="SUPFAM" id="SSF55681">
    <property type="entry name" value="Class II aaRS and biotin synthetases"/>
    <property type="match status" value="1"/>
</dbReference>
<dbReference type="PIRSF" id="PIRSF001529">
    <property type="entry name" value="Ser-tRNA-synth_IIa"/>
    <property type="match status" value="1"/>
</dbReference>
<dbReference type="NCBIfam" id="TIGR00414">
    <property type="entry name" value="serS"/>
    <property type="match status" value="1"/>
</dbReference>
<keyword evidence="4 9" id="KW-0067">ATP-binding</keyword>
<evidence type="ECO:0000256" key="6">
    <source>
        <dbReference type="ARBA" id="ARBA00031113"/>
    </source>
</evidence>
<evidence type="ECO:0000256" key="3">
    <source>
        <dbReference type="ARBA" id="ARBA00022741"/>
    </source>
</evidence>
<evidence type="ECO:0000256" key="10">
    <source>
        <dbReference type="SAM" id="Coils"/>
    </source>
</evidence>
<evidence type="ECO:0000256" key="9">
    <source>
        <dbReference type="PIRSR" id="PIRSR001529-2"/>
    </source>
</evidence>
<dbReference type="Pfam" id="PF02403">
    <property type="entry name" value="Seryl_tRNA_N"/>
    <property type="match status" value="1"/>
</dbReference>
<dbReference type="Gene3D" id="3.30.930.10">
    <property type="entry name" value="Bira Bifunctional Protein, Domain 2"/>
    <property type="match status" value="1"/>
</dbReference>
<keyword evidence="13" id="KW-1185">Reference proteome</keyword>
<name>A0A8H5EUI9_9AGAR</name>
<proteinExistence type="predicted"/>
<feature type="coiled-coil region" evidence="10">
    <location>
        <begin position="112"/>
        <end position="139"/>
    </location>
</feature>
<feature type="binding site" evidence="9">
    <location>
        <begin position="329"/>
        <end position="332"/>
    </location>
    <ligand>
        <name>ATP</name>
        <dbReference type="ChEBI" id="CHEBI:30616"/>
    </ligand>
</feature>
<dbReference type="InterPro" id="IPR002317">
    <property type="entry name" value="Ser-tRNA-ligase_type_1"/>
</dbReference>
<dbReference type="InterPro" id="IPR042103">
    <property type="entry name" value="SerRS_1_N_sf"/>
</dbReference>
<feature type="binding site" evidence="8">
    <location>
        <position position="440"/>
    </location>
    <ligand>
        <name>L-serine</name>
        <dbReference type="ChEBI" id="CHEBI:33384"/>
    </ligand>
</feature>
<evidence type="ECO:0000256" key="1">
    <source>
        <dbReference type="ARBA" id="ARBA00012840"/>
    </source>
</evidence>
<dbReference type="InterPro" id="IPR002314">
    <property type="entry name" value="aa-tRNA-synt_IIb"/>
</dbReference>
<dbReference type="Proteomes" id="UP000567179">
    <property type="component" value="Unassembled WGS sequence"/>
</dbReference>
<feature type="binding site" evidence="8">
    <location>
        <position position="282"/>
    </location>
    <ligand>
        <name>L-serine</name>
        <dbReference type="ChEBI" id="CHEBI:33384"/>
    </ligand>
</feature>
<dbReference type="GO" id="GO:0005524">
    <property type="term" value="F:ATP binding"/>
    <property type="evidence" value="ECO:0007669"/>
    <property type="project" value="UniProtKB-KW"/>
</dbReference>
<dbReference type="UniPathway" id="UPA00906">
    <property type="reaction ID" value="UER00895"/>
</dbReference>
<gene>
    <name evidence="12" type="ORF">D9619_002933</name>
</gene>
<evidence type="ECO:0000256" key="7">
    <source>
        <dbReference type="ARBA" id="ARBA00034892"/>
    </source>
</evidence>
<evidence type="ECO:0000313" key="12">
    <source>
        <dbReference type="EMBL" id="KAF5313030.1"/>
    </source>
</evidence>
<dbReference type="Pfam" id="PF00587">
    <property type="entry name" value="tRNA-synt_2b"/>
    <property type="match status" value="1"/>
</dbReference>
<dbReference type="OrthoDB" id="10264585at2759"/>
<dbReference type="InterPro" id="IPR010978">
    <property type="entry name" value="tRNA-bd_arm"/>
</dbReference>
<dbReference type="PRINTS" id="PR00981">
    <property type="entry name" value="TRNASYNTHSER"/>
</dbReference>
<protein>
    <recommendedName>
        <fullName evidence="1">serine--tRNA ligase</fullName>
        <ecNumber evidence="1">6.1.1.11</ecNumber>
    </recommendedName>
    <alternativeName>
        <fullName evidence="6">Seryl-tRNA synthetase</fullName>
    </alternativeName>
    <alternativeName>
        <fullName evidence="7">Seryl-tRNA(Ser) synthetase</fullName>
    </alternativeName>
</protein>
<evidence type="ECO:0000256" key="2">
    <source>
        <dbReference type="ARBA" id="ARBA00022598"/>
    </source>
</evidence>
<organism evidence="12 13">
    <name type="scientific">Psilocybe cf. subviscida</name>
    <dbReference type="NCBI Taxonomy" id="2480587"/>
    <lineage>
        <taxon>Eukaryota</taxon>
        <taxon>Fungi</taxon>
        <taxon>Dikarya</taxon>
        <taxon>Basidiomycota</taxon>
        <taxon>Agaricomycotina</taxon>
        <taxon>Agaricomycetes</taxon>
        <taxon>Agaricomycetidae</taxon>
        <taxon>Agaricales</taxon>
        <taxon>Agaricineae</taxon>
        <taxon>Strophariaceae</taxon>
        <taxon>Psilocybe</taxon>
    </lineage>
</organism>
<comment type="caution">
    <text evidence="12">The sequence shown here is derived from an EMBL/GenBank/DDBJ whole genome shotgun (WGS) entry which is preliminary data.</text>
</comment>
<dbReference type="PANTHER" id="PTHR11778">
    <property type="entry name" value="SERYL-TRNA SYNTHETASE"/>
    <property type="match status" value="1"/>
</dbReference>
<dbReference type="SUPFAM" id="SSF46589">
    <property type="entry name" value="tRNA-binding arm"/>
    <property type="match status" value="1"/>
</dbReference>
<feature type="binding site" evidence="9">
    <location>
        <begin position="313"/>
        <end position="315"/>
    </location>
    <ligand>
        <name>ATP</name>
        <dbReference type="ChEBI" id="CHEBI:30616"/>
    </ligand>
</feature>
<dbReference type="Gene3D" id="1.10.287.40">
    <property type="entry name" value="Serine-tRNA synthetase, tRNA binding domain"/>
    <property type="match status" value="1"/>
</dbReference>